<dbReference type="InterPro" id="IPR003594">
    <property type="entry name" value="HATPase_dom"/>
</dbReference>
<reference evidence="10 11" key="1">
    <citation type="submission" date="2017-04" db="EMBL/GenBank/DDBJ databases">
        <authorList>
            <person name="Afonso C.L."/>
            <person name="Miller P.J."/>
            <person name="Scott M.A."/>
            <person name="Spackman E."/>
            <person name="Goraichik I."/>
            <person name="Dimitrov K.M."/>
            <person name="Suarez D.L."/>
            <person name="Swayne D.E."/>
        </authorList>
    </citation>
    <scope>NUCLEOTIDE SEQUENCE [LARGE SCALE GENOMIC DNA]</scope>
    <source>
        <strain evidence="10 11">DSM 12816</strain>
    </source>
</reference>
<dbReference type="STRING" id="1122930.SAMN02745168_0347"/>
<dbReference type="InterPro" id="IPR031621">
    <property type="entry name" value="HisKA_7TM"/>
</dbReference>
<feature type="transmembrane region" description="Helical" evidence="7">
    <location>
        <begin position="90"/>
        <end position="113"/>
    </location>
</feature>
<dbReference type="PANTHER" id="PTHR24421">
    <property type="entry name" value="NITRATE/NITRITE SENSOR PROTEIN NARX-RELATED"/>
    <property type="match status" value="1"/>
</dbReference>
<feature type="transmembrane region" description="Helical" evidence="7">
    <location>
        <begin position="125"/>
        <end position="148"/>
    </location>
</feature>
<gene>
    <name evidence="10" type="ORF">SAMN02745168_0347</name>
</gene>
<keyword evidence="5" id="KW-0902">Two-component regulatory system</keyword>
<dbReference type="SUPFAM" id="SSF55874">
    <property type="entry name" value="ATPase domain of HSP90 chaperone/DNA topoisomerase II/histidine kinase"/>
    <property type="match status" value="1"/>
</dbReference>
<protein>
    <recommendedName>
        <fullName evidence="2">histidine kinase</fullName>
        <ecNumber evidence="2">2.7.13.3</ecNumber>
    </recommendedName>
</protein>
<accession>A0A1W1YDF5</accession>
<keyword evidence="7" id="KW-0472">Membrane</keyword>
<keyword evidence="7" id="KW-0812">Transmembrane</keyword>
<evidence type="ECO:0000256" key="7">
    <source>
        <dbReference type="SAM" id="Phobius"/>
    </source>
</evidence>
<evidence type="ECO:0000313" key="11">
    <source>
        <dbReference type="Proteomes" id="UP000192790"/>
    </source>
</evidence>
<keyword evidence="3" id="KW-0808">Transferase</keyword>
<sequence>MNDSRIYFHFTVSTGGEIYAMDLTFAYETYYLVELQIASIFLLVTVNTAIWMKAKKIPLLYSYLSVQGALLLWMTAKILKNVSPTVELKFLFVVIQYVGICSLGVLFFAFAFYYAKGRFPAGRTLAVLSVFPFITLLILSTNPLHHLFYSRFDFWGDSFGPAFYAHQAYHYVLIAGGILLCGKNYFHQFGEKRLQAVLFSVAILVPLIANILYVFGWVEPLFGFSPPCDITPIACNISLFMFALAVFRYRFFDDLKITWRAAMDLHPDGILLLDGSGRVSDYNSTFQTLFEGGQLFARNPSDSARRPSEASVRRFQTAGFPAGKTCFGSHVYETETGGFIRMKCGPVENRGRHIGTFLQFSDATLRQMLLKESEKRNEALSRLNRILENEAGVQRALIVTRRKNYIAREVHDILGHSVVLAITILETARMSPAAGDELAQSIRNAMEPLKNSIKRNPARETPDGENSGGLRDMLSALKEDAEKASVSVEISISGRLPELASERAEAAYKVCREGVTNAIRHGGADRVDIILRNAGHGLEIYVMDNGSGCGKIVKGMGLSGMEERLAPLGGRLEFSSPEEGGFSLRAFLPFI</sequence>
<dbReference type="GO" id="GO:0000160">
    <property type="term" value="P:phosphorelay signal transduction system"/>
    <property type="evidence" value="ECO:0007669"/>
    <property type="project" value="UniProtKB-KW"/>
</dbReference>
<dbReference type="PANTHER" id="PTHR24421:SF10">
    <property type="entry name" value="NITRATE_NITRITE SENSOR PROTEIN NARQ"/>
    <property type="match status" value="1"/>
</dbReference>
<feature type="domain" description="Histidine kinase N-terminal 7TM region" evidence="9">
    <location>
        <begin position="38"/>
        <end position="253"/>
    </location>
</feature>
<name>A0A1W1YDF5_9FIRM</name>
<dbReference type="Pfam" id="PF02518">
    <property type="entry name" value="HATPase_c"/>
    <property type="match status" value="1"/>
</dbReference>
<dbReference type="InterPro" id="IPR050482">
    <property type="entry name" value="Sensor_HK_TwoCompSys"/>
</dbReference>
<evidence type="ECO:0000256" key="5">
    <source>
        <dbReference type="ARBA" id="ARBA00023012"/>
    </source>
</evidence>
<dbReference type="AlphaFoldDB" id="A0A1W1YDF5"/>
<dbReference type="Pfam" id="PF16927">
    <property type="entry name" value="HisKA_7TM"/>
    <property type="match status" value="1"/>
</dbReference>
<feature type="domain" description="Histidine kinase/HSP90-like ATPase" evidence="8">
    <location>
        <begin position="505"/>
        <end position="590"/>
    </location>
</feature>
<dbReference type="CDD" id="cd16917">
    <property type="entry name" value="HATPase_UhpB-NarQ-NarX-like"/>
    <property type="match status" value="1"/>
</dbReference>
<comment type="catalytic activity">
    <reaction evidence="1">
        <text>ATP + protein L-histidine = ADP + protein N-phospho-L-histidine.</text>
        <dbReference type="EC" id="2.7.13.3"/>
    </reaction>
</comment>
<evidence type="ECO:0000313" key="10">
    <source>
        <dbReference type="EMBL" id="SMC34169.1"/>
    </source>
</evidence>
<proteinExistence type="predicted"/>
<feature type="transmembrane region" description="Helical" evidence="7">
    <location>
        <begin position="59"/>
        <end position="78"/>
    </location>
</feature>
<organism evidence="10 11">
    <name type="scientific">Papillibacter cinnamivorans DSM 12816</name>
    <dbReference type="NCBI Taxonomy" id="1122930"/>
    <lineage>
        <taxon>Bacteria</taxon>
        <taxon>Bacillati</taxon>
        <taxon>Bacillota</taxon>
        <taxon>Clostridia</taxon>
        <taxon>Eubacteriales</taxon>
        <taxon>Oscillospiraceae</taxon>
        <taxon>Papillibacter</taxon>
    </lineage>
</organism>
<feature type="transmembrane region" description="Helical" evidence="7">
    <location>
        <begin position="168"/>
        <end position="186"/>
    </location>
</feature>
<keyword evidence="11" id="KW-1185">Reference proteome</keyword>
<evidence type="ECO:0000256" key="2">
    <source>
        <dbReference type="ARBA" id="ARBA00012438"/>
    </source>
</evidence>
<dbReference type="EC" id="2.7.13.3" evidence="2"/>
<evidence type="ECO:0000256" key="4">
    <source>
        <dbReference type="ARBA" id="ARBA00022777"/>
    </source>
</evidence>
<evidence type="ECO:0000256" key="3">
    <source>
        <dbReference type="ARBA" id="ARBA00022679"/>
    </source>
</evidence>
<dbReference type="InterPro" id="IPR036890">
    <property type="entry name" value="HATPase_C_sf"/>
</dbReference>
<dbReference type="Gene3D" id="3.30.565.10">
    <property type="entry name" value="Histidine kinase-like ATPase, C-terminal domain"/>
    <property type="match status" value="1"/>
</dbReference>
<dbReference type="Gene3D" id="1.20.5.1930">
    <property type="match status" value="1"/>
</dbReference>
<dbReference type="GO" id="GO:0004673">
    <property type="term" value="F:protein histidine kinase activity"/>
    <property type="evidence" value="ECO:0007669"/>
    <property type="project" value="UniProtKB-EC"/>
</dbReference>
<feature type="region of interest" description="Disordered" evidence="6">
    <location>
        <begin position="449"/>
        <end position="471"/>
    </location>
</feature>
<dbReference type="EMBL" id="FWXW01000001">
    <property type="protein sequence ID" value="SMC34169.1"/>
    <property type="molecule type" value="Genomic_DNA"/>
</dbReference>
<feature type="transmembrane region" description="Helical" evidence="7">
    <location>
        <begin position="230"/>
        <end position="251"/>
    </location>
</feature>
<evidence type="ECO:0000259" key="8">
    <source>
        <dbReference type="Pfam" id="PF02518"/>
    </source>
</evidence>
<evidence type="ECO:0000256" key="1">
    <source>
        <dbReference type="ARBA" id="ARBA00000085"/>
    </source>
</evidence>
<evidence type="ECO:0000256" key="6">
    <source>
        <dbReference type="SAM" id="MobiDB-lite"/>
    </source>
</evidence>
<keyword evidence="4 10" id="KW-0418">Kinase</keyword>
<evidence type="ECO:0000259" key="9">
    <source>
        <dbReference type="Pfam" id="PF16927"/>
    </source>
</evidence>
<dbReference type="Proteomes" id="UP000192790">
    <property type="component" value="Unassembled WGS sequence"/>
</dbReference>
<keyword evidence="7" id="KW-1133">Transmembrane helix</keyword>
<feature type="transmembrane region" description="Helical" evidence="7">
    <location>
        <begin position="30"/>
        <end position="52"/>
    </location>
</feature>
<feature type="transmembrane region" description="Helical" evidence="7">
    <location>
        <begin position="198"/>
        <end position="218"/>
    </location>
</feature>